<comment type="caution">
    <text evidence="1">The sequence shown here is derived from an EMBL/GenBank/DDBJ whole genome shotgun (WGS) entry which is preliminary data.</text>
</comment>
<evidence type="ECO:0000313" key="1">
    <source>
        <dbReference type="EMBL" id="MBD2197938.1"/>
    </source>
</evidence>
<dbReference type="Proteomes" id="UP000658514">
    <property type="component" value="Unassembled WGS sequence"/>
</dbReference>
<proteinExistence type="predicted"/>
<accession>A0ABR8ADE9</accession>
<gene>
    <name evidence="1" type="ORF">H6G24_20900</name>
</gene>
<keyword evidence="2" id="KW-1185">Reference proteome</keyword>
<name>A0ABR8ADE9_9CYAN</name>
<protein>
    <submittedName>
        <fullName evidence="1">Uncharacterized protein</fullName>
    </submittedName>
</protein>
<reference evidence="1 2" key="1">
    <citation type="journal article" date="2020" name="ISME J.">
        <title>Comparative genomics reveals insights into cyanobacterial evolution and habitat adaptation.</title>
        <authorList>
            <person name="Chen M.Y."/>
            <person name="Teng W.K."/>
            <person name="Zhao L."/>
            <person name="Hu C.X."/>
            <person name="Zhou Y.K."/>
            <person name="Han B.P."/>
            <person name="Song L.R."/>
            <person name="Shu W.S."/>
        </authorList>
    </citation>
    <scope>NUCLEOTIDE SEQUENCE [LARGE SCALE GENOMIC DNA]</scope>
    <source>
        <strain evidence="1 2">FACHB-288</strain>
    </source>
</reference>
<sequence length="57" mass="6313">MINKTDLILSLGYLIGQILNGDMDNPETLAKSLEGIADRVWDEYEAALLPPSLRIDP</sequence>
<dbReference type="EMBL" id="JACJQH010000034">
    <property type="protein sequence ID" value="MBD2197938.1"/>
    <property type="molecule type" value="Genomic_DNA"/>
</dbReference>
<organism evidence="1 2">
    <name type="scientific">Calothrix parietina FACHB-288</name>
    <dbReference type="NCBI Taxonomy" id="2692896"/>
    <lineage>
        <taxon>Bacteria</taxon>
        <taxon>Bacillati</taxon>
        <taxon>Cyanobacteriota</taxon>
        <taxon>Cyanophyceae</taxon>
        <taxon>Nostocales</taxon>
        <taxon>Calotrichaceae</taxon>
        <taxon>Calothrix</taxon>
    </lineage>
</organism>
<dbReference type="RefSeq" id="WP_190546080.1">
    <property type="nucleotide sequence ID" value="NZ_CAWPNO010000067.1"/>
</dbReference>
<evidence type="ECO:0000313" key="2">
    <source>
        <dbReference type="Proteomes" id="UP000658514"/>
    </source>
</evidence>